<feature type="chain" id="PRO_5045354967" evidence="1">
    <location>
        <begin position="35"/>
        <end position="373"/>
    </location>
</feature>
<comment type="caution">
    <text evidence="2">The sequence shown here is derived from an EMBL/GenBank/DDBJ whole genome shotgun (WGS) entry which is preliminary data.</text>
</comment>
<evidence type="ECO:0000313" key="2">
    <source>
        <dbReference type="EMBL" id="GID61839.1"/>
    </source>
</evidence>
<evidence type="ECO:0000256" key="1">
    <source>
        <dbReference type="SAM" id="SignalP"/>
    </source>
</evidence>
<gene>
    <name evidence="2" type="ORF">Aco03nite_102430</name>
</gene>
<feature type="signal peptide" evidence="1">
    <location>
        <begin position="1"/>
        <end position="34"/>
    </location>
</feature>
<accession>A0ABQ3XTK0</accession>
<name>A0ABQ3XTK0_9ACTN</name>
<protein>
    <submittedName>
        <fullName evidence="2">Uncharacterized protein</fullName>
    </submittedName>
</protein>
<keyword evidence="1" id="KW-0732">Signal</keyword>
<evidence type="ECO:0000313" key="3">
    <source>
        <dbReference type="Proteomes" id="UP000612282"/>
    </source>
</evidence>
<keyword evidence="3" id="KW-1185">Reference proteome</keyword>
<reference evidence="2 3" key="1">
    <citation type="submission" date="2021-01" db="EMBL/GenBank/DDBJ databases">
        <title>Whole genome shotgun sequence of Actinoplanes couchii NBRC 106145.</title>
        <authorList>
            <person name="Komaki H."/>
            <person name="Tamura T."/>
        </authorList>
    </citation>
    <scope>NUCLEOTIDE SEQUENCE [LARGE SCALE GENOMIC DNA]</scope>
    <source>
        <strain evidence="2 3">NBRC 106145</strain>
    </source>
</reference>
<dbReference type="Proteomes" id="UP000612282">
    <property type="component" value="Unassembled WGS sequence"/>
</dbReference>
<sequence>MRRSREQRRRVRAETVAALTAHAFLATLTRNAMAVAVTTRQISPAAALRTLEDWQLLPPASGWAVTVTFRITGTQPADNTDQARSHTTGRLRRSLPTAEITALAIADVTPVDAVEHDTFRVTAEAILQIAVIAVTADQAVHTAAVQMHAAIPQLADAGMSVTNLRWADITGPDDGLLLRAARQHLTTTLPVRLPSRLSPVARRDRALADLSRLQHAIRSRLLHALASGAIHGDFQQAADRVDHFLRTAGLTPLPTAQRILVTADTTLRVQPADSDDIDYGELLPHVDPSDDQRLQPLHGWNSDTPAAIGDGRWQLRWHQEFHLWLRHDTVHTATDLVRAHLNPVLHDIDHDDLQIHVVYAAGVFDPCFDPDND</sequence>
<dbReference type="EMBL" id="BOMG01000141">
    <property type="protein sequence ID" value="GID61839.1"/>
    <property type="molecule type" value="Genomic_DNA"/>
</dbReference>
<proteinExistence type="predicted"/>
<dbReference type="RefSeq" id="WP_203810193.1">
    <property type="nucleotide sequence ID" value="NZ_BAAAQE010000022.1"/>
</dbReference>
<organism evidence="2 3">
    <name type="scientific">Actinoplanes couchii</name>
    <dbReference type="NCBI Taxonomy" id="403638"/>
    <lineage>
        <taxon>Bacteria</taxon>
        <taxon>Bacillati</taxon>
        <taxon>Actinomycetota</taxon>
        <taxon>Actinomycetes</taxon>
        <taxon>Micromonosporales</taxon>
        <taxon>Micromonosporaceae</taxon>
        <taxon>Actinoplanes</taxon>
    </lineage>
</organism>